<dbReference type="GO" id="GO:0006281">
    <property type="term" value="P:DNA repair"/>
    <property type="evidence" value="ECO:0007669"/>
    <property type="project" value="TreeGrafter"/>
</dbReference>
<dbReference type="PANTHER" id="PTHR12083:SF9">
    <property type="entry name" value="BIFUNCTIONAL POLYNUCLEOTIDE PHOSPHATASE_KINASE"/>
    <property type="match status" value="1"/>
</dbReference>
<dbReference type="RefSeq" id="WP_052835680.1">
    <property type="nucleotide sequence ID" value="NZ_CDRZ01000277.1"/>
</dbReference>
<keyword evidence="2" id="KW-1185">Reference proteome</keyword>
<reference evidence="2" key="1">
    <citation type="submission" date="2015-01" db="EMBL/GenBank/DDBJ databases">
        <authorList>
            <person name="Manzoor Shahid"/>
            <person name="Zubair Saima"/>
        </authorList>
    </citation>
    <scope>NUCLEOTIDE SEQUENCE [LARGE SCALE GENOMIC DNA]</scope>
    <source>
        <strain evidence="2">Sp3</strain>
    </source>
</reference>
<evidence type="ECO:0008006" key="3">
    <source>
        <dbReference type="Google" id="ProtNLM"/>
    </source>
</evidence>
<dbReference type="Proteomes" id="UP000046155">
    <property type="component" value="Unassembled WGS sequence"/>
</dbReference>
<dbReference type="AlphaFoldDB" id="A0A0B7MI21"/>
<accession>A0A0B7MI21</accession>
<dbReference type="InterPro" id="IPR017101">
    <property type="entry name" value="P-loop_ATP/GTP-bd_All4644_prd"/>
</dbReference>
<dbReference type="GO" id="GO:0046403">
    <property type="term" value="F:polynucleotide 3'-phosphatase activity"/>
    <property type="evidence" value="ECO:0007669"/>
    <property type="project" value="TreeGrafter"/>
</dbReference>
<dbReference type="Pfam" id="PF13671">
    <property type="entry name" value="AAA_33"/>
    <property type="match status" value="1"/>
</dbReference>
<evidence type="ECO:0000313" key="2">
    <source>
        <dbReference type="Proteomes" id="UP000046155"/>
    </source>
</evidence>
<sequence length="150" mass="17300">MKGKLVILIGPPAAGKSTWLHQFSGEVISTDDIRRREFGVQYDQQLEPAVWQLAYERLEEYIRSGKDVCFDATNTTRGRRKPLIELAKKYGAGVEGVVFLQELDVLIKRNRSRPPGKKVPEEVIKDKLQELEMPSYEEGFDKIEFLEVFR</sequence>
<dbReference type="PIRSF" id="PIRSF037081">
    <property type="entry name" value="P-loop_All4644_prd"/>
    <property type="match status" value="1"/>
</dbReference>
<dbReference type="GO" id="GO:0003690">
    <property type="term" value="F:double-stranded DNA binding"/>
    <property type="evidence" value="ECO:0007669"/>
    <property type="project" value="TreeGrafter"/>
</dbReference>
<dbReference type="SUPFAM" id="SSF52540">
    <property type="entry name" value="P-loop containing nucleoside triphosphate hydrolases"/>
    <property type="match status" value="1"/>
</dbReference>
<name>A0A0B7MI21_9FIRM</name>
<evidence type="ECO:0000313" key="1">
    <source>
        <dbReference type="EMBL" id="CEO90239.1"/>
    </source>
</evidence>
<protein>
    <recommendedName>
        <fullName evidence="3">Kinase</fullName>
    </recommendedName>
</protein>
<dbReference type="OrthoDB" id="9805698at2"/>
<dbReference type="Gene3D" id="3.40.50.300">
    <property type="entry name" value="P-loop containing nucleotide triphosphate hydrolases"/>
    <property type="match status" value="1"/>
</dbReference>
<dbReference type="PANTHER" id="PTHR12083">
    <property type="entry name" value="BIFUNCTIONAL POLYNUCLEOTIDE PHOSPHATASE/KINASE"/>
    <property type="match status" value="1"/>
</dbReference>
<dbReference type="EMBL" id="CDRZ01000277">
    <property type="protein sequence ID" value="CEO90239.1"/>
    <property type="molecule type" value="Genomic_DNA"/>
</dbReference>
<dbReference type="GO" id="GO:0046404">
    <property type="term" value="F:ATP-dependent polydeoxyribonucleotide 5'-hydroxyl-kinase activity"/>
    <property type="evidence" value="ECO:0007669"/>
    <property type="project" value="TreeGrafter"/>
</dbReference>
<organism evidence="1 2">
    <name type="scientific">Syntrophaceticus schinkii</name>
    <dbReference type="NCBI Taxonomy" id="499207"/>
    <lineage>
        <taxon>Bacteria</taxon>
        <taxon>Bacillati</taxon>
        <taxon>Bacillota</taxon>
        <taxon>Clostridia</taxon>
        <taxon>Thermoanaerobacterales</taxon>
        <taxon>Thermoanaerobacterales Family III. Incertae Sedis</taxon>
        <taxon>Syntrophaceticus</taxon>
    </lineage>
</organism>
<proteinExistence type="predicted"/>
<gene>
    <name evidence="1" type="ORF">SSCH_770006</name>
</gene>
<dbReference type="InterPro" id="IPR027417">
    <property type="entry name" value="P-loop_NTPase"/>
</dbReference>